<protein>
    <submittedName>
        <fullName evidence="1">Uncharacterized protein</fullName>
    </submittedName>
</protein>
<reference evidence="1" key="1">
    <citation type="submission" date="2022-12" db="EMBL/GenBank/DDBJ databases">
        <title>Polyphasic identification of a Novel Hot-Spring Cyanobacterium Ocullathermofonsia sinensis gen nov. sp. nov. and Genomic Insights on its Adaptations to the Thermal Habitat.</title>
        <authorList>
            <person name="Daroch M."/>
            <person name="Tang J."/>
            <person name="Jiang Y."/>
        </authorList>
    </citation>
    <scope>NUCLEOTIDE SEQUENCE</scope>
    <source>
        <strain evidence="1">PKUAC-SCTA174</strain>
    </source>
</reference>
<name>A0A9E8ZDQ7_9CYAN</name>
<accession>A0A9E8ZDQ7</accession>
<sequence>MSRTGAWTDFQIEVAYNTDIDFALVVVRETVDRLAHASEWRSSILDTHGLLGVEQLSRTSNVIWV</sequence>
<organism evidence="1 2">
    <name type="scientific">Thermocoleostomius sinensis A174</name>
    <dbReference type="NCBI Taxonomy" id="2016057"/>
    <lineage>
        <taxon>Bacteria</taxon>
        <taxon>Bacillati</taxon>
        <taxon>Cyanobacteriota</taxon>
        <taxon>Cyanophyceae</taxon>
        <taxon>Oculatellales</taxon>
        <taxon>Oculatellaceae</taxon>
        <taxon>Thermocoleostomius</taxon>
    </lineage>
</organism>
<keyword evidence="2" id="KW-1185">Reference proteome</keyword>
<dbReference type="Gene3D" id="3.30.70.100">
    <property type="match status" value="1"/>
</dbReference>
<dbReference type="KEGG" id="tsin:OXH18_23125"/>
<dbReference type="RefSeq" id="WP_268609861.1">
    <property type="nucleotide sequence ID" value="NZ_CP113797.1"/>
</dbReference>
<dbReference type="Proteomes" id="UP001163152">
    <property type="component" value="Chromosome"/>
</dbReference>
<evidence type="ECO:0000313" key="1">
    <source>
        <dbReference type="EMBL" id="WAL60029.1"/>
    </source>
</evidence>
<gene>
    <name evidence="1" type="ORF">OXH18_23125</name>
</gene>
<evidence type="ECO:0000313" key="2">
    <source>
        <dbReference type="Proteomes" id="UP001163152"/>
    </source>
</evidence>
<dbReference type="AlphaFoldDB" id="A0A9E8ZDQ7"/>
<proteinExistence type="predicted"/>
<dbReference type="EMBL" id="CP113797">
    <property type="protein sequence ID" value="WAL60029.1"/>
    <property type="molecule type" value="Genomic_DNA"/>
</dbReference>